<dbReference type="Pfam" id="PF13472">
    <property type="entry name" value="Lipase_GDSL_2"/>
    <property type="match status" value="1"/>
</dbReference>
<dbReference type="PANTHER" id="PTHR31321">
    <property type="entry name" value="ACYL-COA THIOESTER HYDROLASE YBHC-RELATED"/>
    <property type="match status" value="1"/>
</dbReference>
<accession>A0A9D2CD70</accession>
<evidence type="ECO:0000259" key="6">
    <source>
        <dbReference type="Pfam" id="PF01095"/>
    </source>
</evidence>
<name>A0A9D2CD70_9BACT</name>
<comment type="similarity">
    <text evidence="1">Belongs to the pectinesterase family.</text>
</comment>
<dbReference type="AlphaFoldDB" id="A0A9D2CD70"/>
<dbReference type="PROSITE" id="PS00503">
    <property type="entry name" value="PECTINESTERASE_2"/>
    <property type="match status" value="1"/>
</dbReference>
<comment type="catalytic activity">
    <reaction evidence="5">
        <text>[(1-&gt;4)-alpha-D-galacturonosyl methyl ester](n) + n H2O = [(1-&gt;4)-alpha-D-galacturonosyl](n) + n methanol + n H(+)</text>
        <dbReference type="Rhea" id="RHEA:22380"/>
        <dbReference type="Rhea" id="RHEA-COMP:14570"/>
        <dbReference type="Rhea" id="RHEA-COMP:14573"/>
        <dbReference type="ChEBI" id="CHEBI:15377"/>
        <dbReference type="ChEBI" id="CHEBI:15378"/>
        <dbReference type="ChEBI" id="CHEBI:17790"/>
        <dbReference type="ChEBI" id="CHEBI:140522"/>
        <dbReference type="ChEBI" id="CHEBI:140523"/>
        <dbReference type="EC" id="3.1.1.11"/>
    </reaction>
</comment>
<reference evidence="8" key="1">
    <citation type="journal article" date="2021" name="PeerJ">
        <title>Extensive microbial diversity within the chicken gut microbiome revealed by metagenomics and culture.</title>
        <authorList>
            <person name="Gilroy R."/>
            <person name="Ravi A."/>
            <person name="Getino M."/>
            <person name="Pursley I."/>
            <person name="Horton D.L."/>
            <person name="Alikhan N.F."/>
            <person name="Baker D."/>
            <person name="Gharbi K."/>
            <person name="Hall N."/>
            <person name="Watson M."/>
            <person name="Adriaenssens E.M."/>
            <person name="Foster-Nyarko E."/>
            <person name="Jarju S."/>
            <person name="Secka A."/>
            <person name="Antonio M."/>
            <person name="Oren A."/>
            <person name="Chaudhuri R.R."/>
            <person name="La Ragione R."/>
            <person name="Hildebrand F."/>
            <person name="Pallen M.J."/>
        </authorList>
    </citation>
    <scope>NUCLEOTIDE SEQUENCE</scope>
    <source>
        <strain evidence="8">5134</strain>
    </source>
</reference>
<sequence length="539" mass="59635">MKRIFLLTICILLSAASFGGPLRVFLIGDSTCATKDLSKQNPERGWGQMFQPLFDTSVTVENHAANGRSTKSFRAEGRWDRVFGALQTGDYLFIQFGHNDQKAQDSTRYSAPAQYAENLRRYIREARSKGAVPVLLTPIVRRHFSGPELDDTHGAYLDVARRVAAKEHTPLIDAERLTRTWVAALGDEASKGFYMWVGEGTCPLYPDGRQDNTHLNVRGARTVARMIAAELPRAVPELGERLVPSDFTVARDGSGDFFTLTEAVAAVPDFGRDTTRVVICEGTYREKISIPATKRLVTLTGRGEVRVTWDDYAAKIGPTGRPLGTSGSSTLYFGSDGWTVRGITFENAAGRVGQAVAVQCLATNLCFIDCRFLGNQDTLYLYGEGNRDGERVAENARIRFEGCYIEGTTDFIFGSAAALFRRCEIRSKADSYITAASTCRGQACGLIFEECRLTADEGVTACWLGRPWRDYAQTVFLRCYLGPHIRPEGWHDWNKPHARRRAFYGEYASEGPGAAGPRVGWAHRLSAREARGIVAAFAR</sequence>
<evidence type="ECO:0000313" key="8">
    <source>
        <dbReference type="EMBL" id="HIY69664.1"/>
    </source>
</evidence>
<dbReference type="Pfam" id="PF01095">
    <property type="entry name" value="Pectinesterase"/>
    <property type="match status" value="1"/>
</dbReference>
<dbReference type="SUPFAM" id="SSF51126">
    <property type="entry name" value="Pectin lyase-like"/>
    <property type="match status" value="1"/>
</dbReference>
<dbReference type="Proteomes" id="UP000886844">
    <property type="component" value="Unassembled WGS sequence"/>
</dbReference>
<dbReference type="InterPro" id="IPR000070">
    <property type="entry name" value="Pectinesterase_cat"/>
</dbReference>
<keyword evidence="3 5" id="KW-0063">Aspartyl esterase</keyword>
<dbReference type="Gene3D" id="2.160.20.10">
    <property type="entry name" value="Single-stranded right-handed beta-helix, Pectin lyase-like"/>
    <property type="match status" value="1"/>
</dbReference>
<gene>
    <name evidence="8" type="ORF">H9828_09635</name>
</gene>
<dbReference type="EMBL" id="DXDA01000073">
    <property type="protein sequence ID" value="HIY69664.1"/>
    <property type="molecule type" value="Genomic_DNA"/>
</dbReference>
<dbReference type="PANTHER" id="PTHR31321:SF57">
    <property type="entry name" value="PECTINESTERASE 53-RELATED"/>
    <property type="match status" value="1"/>
</dbReference>
<dbReference type="GO" id="GO:0042545">
    <property type="term" value="P:cell wall modification"/>
    <property type="evidence" value="ECO:0007669"/>
    <property type="project" value="UniProtKB-UniRule"/>
</dbReference>
<proteinExistence type="inferred from homology"/>
<feature type="domain" description="SGNH hydrolase-type esterase" evidence="7">
    <location>
        <begin position="26"/>
        <end position="221"/>
    </location>
</feature>
<dbReference type="GO" id="GO:0030599">
    <property type="term" value="F:pectinesterase activity"/>
    <property type="evidence" value="ECO:0007669"/>
    <property type="project" value="UniProtKB-UniRule"/>
</dbReference>
<dbReference type="InterPro" id="IPR033131">
    <property type="entry name" value="Pectinesterase_Asp_AS"/>
</dbReference>
<dbReference type="InterPro" id="IPR036514">
    <property type="entry name" value="SGNH_hydro_sf"/>
</dbReference>
<keyword evidence="2 5" id="KW-0378">Hydrolase</keyword>
<evidence type="ECO:0000256" key="4">
    <source>
        <dbReference type="PROSITE-ProRule" id="PRU10040"/>
    </source>
</evidence>
<dbReference type="CDD" id="cd01821">
    <property type="entry name" value="Rhamnogalacturan_acetylesterase_like"/>
    <property type="match status" value="1"/>
</dbReference>
<evidence type="ECO:0000256" key="2">
    <source>
        <dbReference type="ARBA" id="ARBA00022801"/>
    </source>
</evidence>
<evidence type="ECO:0000256" key="5">
    <source>
        <dbReference type="RuleBase" id="RU000589"/>
    </source>
</evidence>
<dbReference type="InterPro" id="IPR037459">
    <property type="entry name" value="RhgT-like"/>
</dbReference>
<protein>
    <recommendedName>
        <fullName evidence="5">Pectinesterase</fullName>
        <ecNumber evidence="5">3.1.1.11</ecNumber>
    </recommendedName>
</protein>
<comment type="pathway">
    <text evidence="5">Glycan metabolism; pectin degradation; 2-dehydro-3-deoxy-D-gluconate from pectin: step 1/5.</text>
</comment>
<comment type="caution">
    <text evidence="8">The sequence shown here is derived from an EMBL/GenBank/DDBJ whole genome shotgun (WGS) entry which is preliminary data.</text>
</comment>
<dbReference type="EC" id="3.1.1.11" evidence="5"/>
<dbReference type="InterPro" id="IPR012334">
    <property type="entry name" value="Pectin_lyas_fold"/>
</dbReference>
<evidence type="ECO:0000256" key="1">
    <source>
        <dbReference type="ARBA" id="ARBA00008891"/>
    </source>
</evidence>
<evidence type="ECO:0000313" key="9">
    <source>
        <dbReference type="Proteomes" id="UP000886844"/>
    </source>
</evidence>
<organism evidence="8 9">
    <name type="scientific">Candidatus Alistipes intestinigallinarum</name>
    <dbReference type="NCBI Taxonomy" id="2838440"/>
    <lineage>
        <taxon>Bacteria</taxon>
        <taxon>Pseudomonadati</taxon>
        <taxon>Bacteroidota</taxon>
        <taxon>Bacteroidia</taxon>
        <taxon>Bacteroidales</taxon>
        <taxon>Rikenellaceae</taxon>
        <taxon>Alistipes</taxon>
    </lineage>
</organism>
<dbReference type="GO" id="GO:0045490">
    <property type="term" value="P:pectin catabolic process"/>
    <property type="evidence" value="ECO:0007669"/>
    <property type="project" value="UniProtKB-UniRule"/>
</dbReference>
<dbReference type="InterPro" id="IPR011050">
    <property type="entry name" value="Pectin_lyase_fold/virulence"/>
</dbReference>
<dbReference type="InterPro" id="IPR013830">
    <property type="entry name" value="SGNH_hydro"/>
</dbReference>
<feature type="active site" evidence="4">
    <location>
        <position position="410"/>
    </location>
</feature>
<dbReference type="SUPFAM" id="SSF52266">
    <property type="entry name" value="SGNH hydrolase"/>
    <property type="match status" value="1"/>
</dbReference>
<reference evidence="8" key="2">
    <citation type="submission" date="2021-04" db="EMBL/GenBank/DDBJ databases">
        <authorList>
            <person name="Gilroy R."/>
        </authorList>
    </citation>
    <scope>NUCLEOTIDE SEQUENCE</scope>
    <source>
        <strain evidence="8">5134</strain>
    </source>
</reference>
<dbReference type="GO" id="GO:0009279">
    <property type="term" value="C:cell outer membrane"/>
    <property type="evidence" value="ECO:0007669"/>
    <property type="project" value="TreeGrafter"/>
</dbReference>
<feature type="domain" description="Pectinesterase catalytic" evidence="6">
    <location>
        <begin position="247"/>
        <end position="523"/>
    </location>
</feature>
<dbReference type="Gene3D" id="3.40.50.1110">
    <property type="entry name" value="SGNH hydrolase"/>
    <property type="match status" value="1"/>
</dbReference>
<evidence type="ECO:0000256" key="3">
    <source>
        <dbReference type="ARBA" id="ARBA00023085"/>
    </source>
</evidence>
<evidence type="ECO:0000259" key="7">
    <source>
        <dbReference type="Pfam" id="PF13472"/>
    </source>
</evidence>